<dbReference type="OrthoDB" id="5416147at2"/>
<keyword evidence="4" id="KW-1185">Reference proteome</keyword>
<evidence type="ECO:0000313" key="3">
    <source>
        <dbReference type="EMBL" id="TWV98909.1"/>
    </source>
</evidence>
<accession>A0A5C6LQY7</accession>
<dbReference type="GO" id="GO:0016020">
    <property type="term" value="C:membrane"/>
    <property type="evidence" value="ECO:0007669"/>
    <property type="project" value="TreeGrafter"/>
</dbReference>
<evidence type="ECO:0000313" key="4">
    <source>
        <dbReference type="Proteomes" id="UP000318815"/>
    </source>
</evidence>
<keyword evidence="2" id="KW-1133">Transmembrane helix</keyword>
<dbReference type="GO" id="GO:0016787">
    <property type="term" value="F:hydrolase activity"/>
    <property type="evidence" value="ECO:0007669"/>
    <property type="project" value="UniProtKB-KW"/>
</dbReference>
<proteinExistence type="predicted"/>
<evidence type="ECO:0000256" key="1">
    <source>
        <dbReference type="ARBA" id="ARBA00022801"/>
    </source>
</evidence>
<protein>
    <submittedName>
        <fullName evidence="3">Alpha/beta hydrolase</fullName>
    </submittedName>
</protein>
<name>A0A5C6LQY7_9BACT</name>
<dbReference type="InterPro" id="IPR050266">
    <property type="entry name" value="AB_hydrolase_sf"/>
</dbReference>
<dbReference type="PANTHER" id="PTHR43798:SF31">
    <property type="entry name" value="AB HYDROLASE SUPERFAMILY PROTEIN YCLE"/>
    <property type="match status" value="1"/>
</dbReference>
<evidence type="ECO:0000256" key="2">
    <source>
        <dbReference type="SAM" id="Phobius"/>
    </source>
</evidence>
<dbReference type="RefSeq" id="WP_146306660.1">
    <property type="nucleotide sequence ID" value="NZ_VOHS01000021.1"/>
</dbReference>
<feature type="transmembrane region" description="Helical" evidence="2">
    <location>
        <begin position="5"/>
        <end position="23"/>
    </location>
</feature>
<dbReference type="Gene3D" id="3.40.50.1820">
    <property type="entry name" value="alpha/beta hydrolase"/>
    <property type="match status" value="1"/>
</dbReference>
<sequence length="334" mass="37270">MKSSWLRISLIVITILVILYYLGPRPVTPRYDPLLPTVPQQASALDQYVATKESFHKIKPDNEARIIWYDSLHRKTPFSVVYLHGFSASQEEGNPVHRDFAKRYGCNLYLSRLDAHGLDTSEPLLTMTATGLWKDAKEALSIGKALGEKVILVTCSTGGTLGLKLAATFPNDIYAIINMSPNVAINDDMAFLANNPWGLQLARLVCHGDYRQSPPEKPELGKYWYNKYRLEAVVELESLLETTMEPGVFHSIKQPVLNVYYFRDEEHQDPTIKVSAILAMHKALGTAVDMKEAVAIPDADAHVIGCYLTSKDVPAVERAIDSFAEKKLGLIPVK</sequence>
<dbReference type="Proteomes" id="UP000318815">
    <property type="component" value="Unassembled WGS sequence"/>
</dbReference>
<dbReference type="EMBL" id="VOHS01000021">
    <property type="protein sequence ID" value="TWV98909.1"/>
    <property type="molecule type" value="Genomic_DNA"/>
</dbReference>
<dbReference type="PANTHER" id="PTHR43798">
    <property type="entry name" value="MONOACYLGLYCEROL LIPASE"/>
    <property type="match status" value="1"/>
</dbReference>
<organism evidence="3 4">
    <name type="scientific">Chitinophaga pinensis</name>
    <dbReference type="NCBI Taxonomy" id="79329"/>
    <lineage>
        <taxon>Bacteria</taxon>
        <taxon>Pseudomonadati</taxon>
        <taxon>Bacteroidota</taxon>
        <taxon>Chitinophagia</taxon>
        <taxon>Chitinophagales</taxon>
        <taxon>Chitinophagaceae</taxon>
        <taxon>Chitinophaga</taxon>
    </lineage>
</organism>
<keyword evidence="1 3" id="KW-0378">Hydrolase</keyword>
<dbReference type="InterPro" id="IPR029058">
    <property type="entry name" value="AB_hydrolase_fold"/>
</dbReference>
<gene>
    <name evidence="3" type="ORF">FEF09_19440</name>
</gene>
<keyword evidence="2" id="KW-0472">Membrane</keyword>
<dbReference type="SUPFAM" id="SSF53474">
    <property type="entry name" value="alpha/beta-Hydrolases"/>
    <property type="match status" value="1"/>
</dbReference>
<comment type="caution">
    <text evidence="3">The sequence shown here is derived from an EMBL/GenBank/DDBJ whole genome shotgun (WGS) entry which is preliminary data.</text>
</comment>
<reference evidence="3 4" key="1">
    <citation type="submission" date="2019-08" db="EMBL/GenBank/DDBJ databases">
        <title>Whole genome sequencing of chitin degrading bacteria Chitinophaga pinensis YS16.</title>
        <authorList>
            <person name="Singh R.P."/>
            <person name="Manchanda G."/>
            <person name="Maurya I.K."/>
            <person name="Joshi N.K."/>
            <person name="Srivastava A.K."/>
        </authorList>
    </citation>
    <scope>NUCLEOTIDE SEQUENCE [LARGE SCALE GENOMIC DNA]</scope>
    <source>
        <strain evidence="3 4">YS-16</strain>
    </source>
</reference>
<keyword evidence="2" id="KW-0812">Transmembrane</keyword>
<dbReference type="AlphaFoldDB" id="A0A5C6LQY7"/>